<sequence>MSSLFTQEPATTHHSIKGEYSARAKEGGASAVDGNATVFLLFKGWLLPRSRLLRLLRTQDGAQSLHGPRWRLHSYPEHVGNTGGVTKNTNAKAFDYSSQARHEPTQRMPSCCYRSQQKARDVSTGGNSVNALVGGNSLF</sequence>
<gene>
    <name evidence="1" type="ORF">EYF80_062152</name>
</gene>
<dbReference type="Proteomes" id="UP000314294">
    <property type="component" value="Unassembled WGS sequence"/>
</dbReference>
<name>A0A4Z2EHA8_9TELE</name>
<reference evidence="1 2" key="1">
    <citation type="submission" date="2019-03" db="EMBL/GenBank/DDBJ databases">
        <title>First draft genome of Liparis tanakae, snailfish: a comprehensive survey of snailfish specific genes.</title>
        <authorList>
            <person name="Kim W."/>
            <person name="Song I."/>
            <person name="Jeong J.-H."/>
            <person name="Kim D."/>
            <person name="Kim S."/>
            <person name="Ryu S."/>
            <person name="Song J.Y."/>
            <person name="Lee S.K."/>
        </authorList>
    </citation>
    <scope>NUCLEOTIDE SEQUENCE [LARGE SCALE GENOMIC DNA]</scope>
    <source>
        <tissue evidence="1">Muscle</tissue>
    </source>
</reference>
<organism evidence="1 2">
    <name type="scientific">Liparis tanakae</name>
    <name type="common">Tanaka's snailfish</name>
    <dbReference type="NCBI Taxonomy" id="230148"/>
    <lineage>
        <taxon>Eukaryota</taxon>
        <taxon>Metazoa</taxon>
        <taxon>Chordata</taxon>
        <taxon>Craniata</taxon>
        <taxon>Vertebrata</taxon>
        <taxon>Euteleostomi</taxon>
        <taxon>Actinopterygii</taxon>
        <taxon>Neopterygii</taxon>
        <taxon>Teleostei</taxon>
        <taxon>Neoteleostei</taxon>
        <taxon>Acanthomorphata</taxon>
        <taxon>Eupercaria</taxon>
        <taxon>Perciformes</taxon>
        <taxon>Cottioidei</taxon>
        <taxon>Cottales</taxon>
        <taxon>Liparidae</taxon>
        <taxon>Liparis</taxon>
    </lineage>
</organism>
<dbReference type="AlphaFoldDB" id="A0A4Z2EHA8"/>
<keyword evidence="2" id="KW-1185">Reference proteome</keyword>
<proteinExistence type="predicted"/>
<accession>A0A4Z2EHA8</accession>
<protein>
    <submittedName>
        <fullName evidence="1">Uncharacterized protein</fullName>
    </submittedName>
</protein>
<evidence type="ECO:0000313" key="1">
    <source>
        <dbReference type="EMBL" id="TNN27702.1"/>
    </source>
</evidence>
<dbReference type="EMBL" id="SRLO01007862">
    <property type="protein sequence ID" value="TNN27702.1"/>
    <property type="molecule type" value="Genomic_DNA"/>
</dbReference>
<comment type="caution">
    <text evidence="1">The sequence shown here is derived from an EMBL/GenBank/DDBJ whole genome shotgun (WGS) entry which is preliminary data.</text>
</comment>
<evidence type="ECO:0000313" key="2">
    <source>
        <dbReference type="Proteomes" id="UP000314294"/>
    </source>
</evidence>